<sequence>IASISSPVSSLLLQNKSAELEVTTKNVLVKVLIADAVWSVYGESELPSYGVSTESMVFYLCVGYSTFDLMLRVSTIRGFRIWLSRLTRLIGEVNLGLIYPYVSWVQECLGVQYSHGL</sequence>
<evidence type="ECO:0000313" key="1">
    <source>
        <dbReference type="EMBL" id="CAG7862692.1"/>
    </source>
</evidence>
<feature type="non-terminal residue" evidence="1">
    <location>
        <position position="1"/>
    </location>
</feature>
<proteinExistence type="predicted"/>
<dbReference type="AlphaFoldDB" id="A0A8D9CWG2"/>
<dbReference type="Gramene" id="A09p31590.2_BraZ1">
    <property type="protein sequence ID" value="A09p31590.2_BraZ1.CDS"/>
    <property type="gene ID" value="A09g31590.2_BraZ1"/>
</dbReference>
<reference evidence="1 2" key="1">
    <citation type="submission" date="2021-07" db="EMBL/GenBank/DDBJ databases">
        <authorList>
            <consortium name="Genoscope - CEA"/>
            <person name="William W."/>
        </authorList>
    </citation>
    <scope>NUCLEOTIDE SEQUENCE [LARGE SCALE GENOMIC DNA]</scope>
</reference>
<protein>
    <submittedName>
        <fullName evidence="1">Uncharacterized protein</fullName>
    </submittedName>
</protein>
<accession>A0A8D9CWG2</accession>
<gene>
    <name evidence="1" type="ORF">BRAPAZ1V2_A09P31590.2</name>
</gene>
<dbReference type="Proteomes" id="UP000694005">
    <property type="component" value="Chromosome A09"/>
</dbReference>
<evidence type="ECO:0000313" key="2">
    <source>
        <dbReference type="Proteomes" id="UP000694005"/>
    </source>
</evidence>
<organism evidence="1 2">
    <name type="scientific">Brassica campestris</name>
    <name type="common">Field mustard</name>
    <dbReference type="NCBI Taxonomy" id="3711"/>
    <lineage>
        <taxon>Eukaryota</taxon>
        <taxon>Viridiplantae</taxon>
        <taxon>Streptophyta</taxon>
        <taxon>Embryophyta</taxon>
        <taxon>Tracheophyta</taxon>
        <taxon>Spermatophyta</taxon>
        <taxon>Magnoliopsida</taxon>
        <taxon>eudicotyledons</taxon>
        <taxon>Gunneridae</taxon>
        <taxon>Pentapetalae</taxon>
        <taxon>rosids</taxon>
        <taxon>malvids</taxon>
        <taxon>Brassicales</taxon>
        <taxon>Brassicaceae</taxon>
        <taxon>Brassiceae</taxon>
        <taxon>Brassica</taxon>
    </lineage>
</organism>
<feature type="non-terminal residue" evidence="1">
    <location>
        <position position="117"/>
    </location>
</feature>
<dbReference type="EMBL" id="LS974625">
    <property type="protein sequence ID" value="CAG7862692.1"/>
    <property type="molecule type" value="Genomic_DNA"/>
</dbReference>
<name>A0A8D9CWG2_BRACM</name>